<gene>
    <name evidence="2" type="ORF">MBM_00946</name>
</gene>
<dbReference type="OrthoDB" id="4540223at2759"/>
<evidence type="ECO:0000313" key="3">
    <source>
        <dbReference type="Proteomes" id="UP000006753"/>
    </source>
</evidence>
<organism evidence="2 3">
    <name type="scientific">Marssonina brunnea f. sp. multigermtubi (strain MB_m1)</name>
    <name type="common">Marssonina leaf spot fungus</name>
    <dbReference type="NCBI Taxonomy" id="1072389"/>
    <lineage>
        <taxon>Eukaryota</taxon>
        <taxon>Fungi</taxon>
        <taxon>Dikarya</taxon>
        <taxon>Ascomycota</taxon>
        <taxon>Pezizomycotina</taxon>
        <taxon>Leotiomycetes</taxon>
        <taxon>Helotiales</taxon>
        <taxon>Drepanopezizaceae</taxon>
        <taxon>Drepanopeziza</taxon>
    </lineage>
</organism>
<dbReference type="AlphaFoldDB" id="K1XMS1"/>
<sequence>MLPLSWVLYPILLVLGFLLNTAQTEEVTLGYRTVSPEEAAFTNIWRKPSPENFDAPLPHQLGDDHFYMTNVSPGEAFLPDDWYCIIKADVKALSTVGKIWIPEYYPVARPGGRFRLRMLWGNLERRIVDYIRMFLPNPERALRFSWVQFFNVLHEPLLQMVIPTQLLREDTLRLWAYCVPTAEMMLNYSRVTVDWPTWNIEGEPGEAPISIELID</sequence>
<reference evidence="2 3" key="1">
    <citation type="journal article" date="2012" name="BMC Genomics">
        <title>Sequencing the genome of Marssonina brunnea reveals fungus-poplar co-evolution.</title>
        <authorList>
            <person name="Zhu S."/>
            <person name="Cao Y.-Z."/>
            <person name="Jiang C."/>
            <person name="Tan B.-Y."/>
            <person name="Wang Z."/>
            <person name="Feng S."/>
            <person name="Zhang L."/>
            <person name="Su X.-H."/>
            <person name="Brejova B."/>
            <person name="Vinar T."/>
            <person name="Xu M."/>
            <person name="Wang M.-X."/>
            <person name="Zhang S.-G."/>
            <person name="Huang M.-R."/>
            <person name="Wu R."/>
            <person name="Zhou Y."/>
        </authorList>
    </citation>
    <scope>NUCLEOTIDE SEQUENCE [LARGE SCALE GENOMIC DNA]</scope>
    <source>
        <strain evidence="2 3">MB_m1</strain>
    </source>
</reference>
<dbReference type="Proteomes" id="UP000006753">
    <property type="component" value="Unassembled WGS sequence"/>
</dbReference>
<keyword evidence="3" id="KW-1185">Reference proteome</keyword>
<keyword evidence="1" id="KW-0732">Signal</keyword>
<dbReference type="KEGG" id="mbe:MBM_00946"/>
<proteinExistence type="predicted"/>
<evidence type="ECO:0000313" key="2">
    <source>
        <dbReference type="EMBL" id="EKD21833.1"/>
    </source>
</evidence>
<protein>
    <submittedName>
        <fullName evidence="2">Uncharacterized protein</fullName>
    </submittedName>
</protein>
<dbReference type="InParanoid" id="K1XMS1"/>
<feature type="signal peptide" evidence="1">
    <location>
        <begin position="1"/>
        <end position="24"/>
    </location>
</feature>
<dbReference type="InterPro" id="IPR045564">
    <property type="entry name" value="DUF5910"/>
</dbReference>
<dbReference type="EMBL" id="JH921428">
    <property type="protein sequence ID" value="EKD21833.1"/>
    <property type="molecule type" value="Genomic_DNA"/>
</dbReference>
<feature type="chain" id="PRO_5003853415" evidence="1">
    <location>
        <begin position="25"/>
        <end position="215"/>
    </location>
</feature>
<dbReference type="HOGENOM" id="CLU_091777_0_0_1"/>
<accession>K1XMS1</accession>
<dbReference type="Pfam" id="PF19287">
    <property type="entry name" value="DUF5910"/>
    <property type="match status" value="1"/>
</dbReference>
<name>K1XMS1_MARBU</name>
<evidence type="ECO:0000256" key="1">
    <source>
        <dbReference type="SAM" id="SignalP"/>
    </source>
</evidence>